<sequence>MQTSSCLPFSVLRRSRWAAMAAFATNGALPASLLARYAEVKESLGLSPALFGVLVVGLGLGGALVVHLPGVVSRRLGVARSAGLGTAWIGACLVLAAAGVTFGSPWVVLLGLILAGAGDAVVDVAQNSQGIRVQEHYGRSLLNSMHAGWSIGAAVGGAVGTGAALLGVPLLTHMAAWAIVCVLAMTLCARRFLPEPKPLEEAGDHPDETPQSAAAPGAGRMILILAPLALVALAGISVEDIGNNWSAVLLAGERDVAAASAGVGLTVLLAAQFVGRLLGDRVVDALGSRLTLLISLAGVVLGLGGAAWAPNAALTLIGLAAAGLGCAVTVPIAFARADAIPGLADHSGVTWISWVMRTVALCLSPAIGAMTEAGSLPLALTAVTLIAVLALILQLDLVTRLAPPLRRLRPQRTTAQRTRPARR</sequence>
<keyword evidence="7" id="KW-1185">Reference proteome</keyword>
<feature type="transmembrane region" description="Helical" evidence="5">
    <location>
        <begin position="376"/>
        <end position="399"/>
    </location>
</feature>
<feature type="transmembrane region" description="Helical" evidence="5">
    <location>
        <begin position="214"/>
        <end position="236"/>
    </location>
</feature>
<evidence type="ECO:0000256" key="3">
    <source>
        <dbReference type="ARBA" id="ARBA00022989"/>
    </source>
</evidence>
<name>A0ABS4T0X0_9MICC</name>
<comment type="subcellular location">
    <subcellularLocation>
        <location evidence="1">Membrane</location>
        <topology evidence="1">Multi-pass membrane protein</topology>
    </subcellularLocation>
</comment>
<dbReference type="Proteomes" id="UP001519331">
    <property type="component" value="Unassembled WGS sequence"/>
</dbReference>
<evidence type="ECO:0000256" key="2">
    <source>
        <dbReference type="ARBA" id="ARBA00022692"/>
    </source>
</evidence>
<comment type="caution">
    <text evidence="6">The sequence shown here is derived from an EMBL/GenBank/DDBJ whole genome shotgun (WGS) entry which is preliminary data.</text>
</comment>
<feature type="transmembrane region" description="Helical" evidence="5">
    <location>
        <begin position="315"/>
        <end position="337"/>
    </location>
</feature>
<evidence type="ECO:0000313" key="6">
    <source>
        <dbReference type="EMBL" id="MBP2317810.1"/>
    </source>
</evidence>
<feature type="transmembrane region" description="Helical" evidence="5">
    <location>
        <begin position="256"/>
        <end position="278"/>
    </location>
</feature>
<feature type="transmembrane region" description="Helical" evidence="5">
    <location>
        <begin position="17"/>
        <end position="37"/>
    </location>
</feature>
<gene>
    <name evidence="6" type="ORF">JOF45_000829</name>
</gene>
<protein>
    <submittedName>
        <fullName evidence="6">MFS family permease</fullName>
    </submittedName>
</protein>
<dbReference type="SUPFAM" id="SSF103473">
    <property type="entry name" value="MFS general substrate transporter"/>
    <property type="match status" value="1"/>
</dbReference>
<keyword evidence="4 5" id="KW-0472">Membrane</keyword>
<dbReference type="EMBL" id="JAGINX010000001">
    <property type="protein sequence ID" value="MBP2317810.1"/>
    <property type="molecule type" value="Genomic_DNA"/>
</dbReference>
<keyword evidence="3 5" id="KW-1133">Transmembrane helix</keyword>
<proteinExistence type="predicted"/>
<dbReference type="InterPro" id="IPR051788">
    <property type="entry name" value="MFS_Transporter"/>
</dbReference>
<dbReference type="RefSeq" id="WP_210048098.1">
    <property type="nucleotide sequence ID" value="NZ_JAGINX010000001.1"/>
</dbReference>
<dbReference type="PANTHER" id="PTHR23514:SF13">
    <property type="entry name" value="INNER MEMBRANE PROTEIN YBJJ"/>
    <property type="match status" value="1"/>
</dbReference>
<feature type="transmembrane region" description="Helical" evidence="5">
    <location>
        <begin position="349"/>
        <end position="370"/>
    </location>
</feature>
<evidence type="ECO:0000313" key="7">
    <source>
        <dbReference type="Proteomes" id="UP001519331"/>
    </source>
</evidence>
<feature type="transmembrane region" description="Helical" evidence="5">
    <location>
        <begin position="290"/>
        <end position="309"/>
    </location>
</feature>
<evidence type="ECO:0000256" key="5">
    <source>
        <dbReference type="SAM" id="Phobius"/>
    </source>
</evidence>
<feature type="transmembrane region" description="Helical" evidence="5">
    <location>
        <begin position="49"/>
        <end position="70"/>
    </location>
</feature>
<dbReference type="Gene3D" id="1.20.1250.20">
    <property type="entry name" value="MFS general substrate transporter like domains"/>
    <property type="match status" value="2"/>
</dbReference>
<dbReference type="PANTHER" id="PTHR23514">
    <property type="entry name" value="BYPASS OF STOP CODON PROTEIN 6"/>
    <property type="match status" value="1"/>
</dbReference>
<keyword evidence="2 5" id="KW-0812">Transmembrane</keyword>
<feature type="transmembrane region" description="Helical" evidence="5">
    <location>
        <begin position="146"/>
        <end position="168"/>
    </location>
</feature>
<dbReference type="InterPro" id="IPR036259">
    <property type="entry name" value="MFS_trans_sf"/>
</dbReference>
<organism evidence="6 7">
    <name type="scientific">Nesterenkonia lacusekhoensis</name>
    <dbReference type="NCBI Taxonomy" id="150832"/>
    <lineage>
        <taxon>Bacteria</taxon>
        <taxon>Bacillati</taxon>
        <taxon>Actinomycetota</taxon>
        <taxon>Actinomycetes</taxon>
        <taxon>Micrococcales</taxon>
        <taxon>Micrococcaceae</taxon>
        <taxon>Nesterenkonia</taxon>
    </lineage>
</organism>
<reference evidence="6 7" key="1">
    <citation type="submission" date="2021-03" db="EMBL/GenBank/DDBJ databases">
        <title>Sequencing the genomes of 1000 actinobacteria strains.</title>
        <authorList>
            <person name="Klenk H.-P."/>
        </authorList>
    </citation>
    <scope>NUCLEOTIDE SEQUENCE [LARGE SCALE GENOMIC DNA]</scope>
    <source>
        <strain evidence="6 7">DSM 12544</strain>
    </source>
</reference>
<feature type="transmembrane region" description="Helical" evidence="5">
    <location>
        <begin position="82"/>
        <end position="100"/>
    </location>
</feature>
<evidence type="ECO:0000256" key="4">
    <source>
        <dbReference type="ARBA" id="ARBA00023136"/>
    </source>
</evidence>
<evidence type="ECO:0000256" key="1">
    <source>
        <dbReference type="ARBA" id="ARBA00004141"/>
    </source>
</evidence>
<accession>A0ABS4T0X0</accession>